<keyword evidence="4" id="KW-0261">Viral envelope protein</keyword>
<evidence type="ECO:0000313" key="4">
    <source>
        <dbReference type="EMBL" id="ART82117.1"/>
    </source>
</evidence>
<evidence type="ECO:0000259" key="3">
    <source>
        <dbReference type="Pfam" id="PF06863"/>
    </source>
</evidence>
<dbReference type="PANTHER" id="PTHR36509">
    <property type="entry name" value="BLL3101 PROTEIN"/>
    <property type="match status" value="1"/>
</dbReference>
<accession>A0A1Y0D4H9</accession>
<dbReference type="AlphaFoldDB" id="A0A1Y0D4H9"/>
<dbReference type="Pfam" id="PF06863">
    <property type="entry name" value="DUF1254"/>
    <property type="match status" value="1"/>
</dbReference>
<gene>
    <name evidence="4" type="ORF">CBP31_05320</name>
</gene>
<keyword evidence="1" id="KW-0732">Signal</keyword>
<dbReference type="InterPro" id="IPR037049">
    <property type="entry name" value="DUF1214_C_sf"/>
</dbReference>
<feature type="signal peptide" evidence="1">
    <location>
        <begin position="1"/>
        <end position="23"/>
    </location>
</feature>
<organism evidence="4 5">
    <name type="scientific">Oceanisphaera profunda</name>
    <dbReference type="NCBI Taxonomy" id="1416627"/>
    <lineage>
        <taxon>Bacteria</taxon>
        <taxon>Pseudomonadati</taxon>
        <taxon>Pseudomonadota</taxon>
        <taxon>Gammaproteobacteria</taxon>
        <taxon>Aeromonadales</taxon>
        <taxon>Aeromonadaceae</taxon>
        <taxon>Oceanisphaera</taxon>
    </lineage>
</organism>
<dbReference type="Gene3D" id="2.60.40.1610">
    <property type="entry name" value="Domain of unknown function DUF1254"/>
    <property type="match status" value="1"/>
</dbReference>
<dbReference type="SUPFAM" id="SSF160935">
    <property type="entry name" value="VPA0735-like"/>
    <property type="match status" value="1"/>
</dbReference>
<dbReference type="OrthoDB" id="547269at2"/>
<feature type="domain" description="DUF1254" evidence="3">
    <location>
        <begin position="71"/>
        <end position="202"/>
    </location>
</feature>
<dbReference type="KEGG" id="opf:CBP31_05320"/>
<keyword evidence="5" id="KW-1185">Reference proteome</keyword>
<dbReference type="InterPro" id="IPR010621">
    <property type="entry name" value="DUF1214"/>
</dbReference>
<dbReference type="RefSeq" id="WP_087035207.1">
    <property type="nucleotide sequence ID" value="NZ_CP021377.1"/>
</dbReference>
<dbReference type="EMBL" id="CP021377">
    <property type="protein sequence ID" value="ART82117.1"/>
    <property type="molecule type" value="Genomic_DNA"/>
</dbReference>
<keyword evidence="4" id="KW-0946">Virion</keyword>
<dbReference type="PANTHER" id="PTHR36509:SF2">
    <property type="entry name" value="BLL3101 PROTEIN"/>
    <property type="match status" value="1"/>
</dbReference>
<evidence type="ECO:0000256" key="1">
    <source>
        <dbReference type="SAM" id="SignalP"/>
    </source>
</evidence>
<reference evidence="4 5" key="1">
    <citation type="journal article" date="2014" name="Int. J. Syst. Evol. Microbiol.">
        <title>Oceanisphaera profunda sp. nov., a marine bacterium isolated from deep-sea sediment, and emended description of the genus Oceanisphaera.</title>
        <authorList>
            <person name="Xu Z."/>
            <person name="Zhang X.Y."/>
            <person name="Su H.N."/>
            <person name="Yu Z.C."/>
            <person name="Liu C."/>
            <person name="Li H."/>
            <person name="Chen X.L."/>
            <person name="Song X.Y."/>
            <person name="Xie B.B."/>
            <person name="Qin Q.L."/>
            <person name="Zhou B.C."/>
            <person name="Shi M."/>
            <person name="Huang Y."/>
            <person name="Zhang Y.Z."/>
        </authorList>
    </citation>
    <scope>NUCLEOTIDE SEQUENCE [LARGE SCALE GENOMIC DNA]</scope>
    <source>
        <strain evidence="4 5">SM1222</strain>
    </source>
</reference>
<protein>
    <submittedName>
        <fullName evidence="4">Cell envelope protein</fullName>
    </submittedName>
</protein>
<dbReference type="InterPro" id="IPR010679">
    <property type="entry name" value="DUF1254"/>
</dbReference>
<sequence length="476" mass="52037">MMNIRMTLATAAFGVMVSATATAAPADKLTTEQVKAIAEEGFIYGLPLVMNYAIMNEYAVDPKSSQFKAPFNQVKNEPRVFTYKDTAVVTANSDTPYSLVWLDLRAEPMVITIPTVTDRYYSVMLNDGHTYNYGYLGSRATGGKGGSYLVAGPDWQGEKPAGIDGLFHSLTPFSLAAFRTQLLDPADMPNVEKIQGQYKTEPLSTFLGKPAPAAATNPNFLPATTAGIKGNFWTYLGAALEYIPQADEDKDIRAKLEQIGVGPGKTFDLKSLSPEHQQAMLEAMKAGDTKIDTYLASGLTDVNGWQLGSLPGDRAHYNGDWLMRAAAAKAGIYGNDADEAVYLFGRLDANGQTIDTSKHNYSITFTKDQMPPVNAFWSVTMYDGKSQLMIKNPIDRYLINTAMVSEMKKDANGAVTIYIQKDSPGKDKEANWLPAPNDTAYLVMRLYWPQPASESLSVLPVGKGTWQMPGIVMVKE</sequence>
<proteinExistence type="predicted"/>
<name>A0A1Y0D4H9_9GAMM</name>
<dbReference type="InterPro" id="IPR037050">
    <property type="entry name" value="DUF1254_sf"/>
</dbReference>
<dbReference type="Pfam" id="PF06742">
    <property type="entry name" value="DUF1214"/>
    <property type="match status" value="1"/>
</dbReference>
<evidence type="ECO:0000313" key="5">
    <source>
        <dbReference type="Proteomes" id="UP000243937"/>
    </source>
</evidence>
<feature type="domain" description="DUF1214" evidence="2">
    <location>
        <begin position="339"/>
        <end position="450"/>
    </location>
</feature>
<evidence type="ECO:0000259" key="2">
    <source>
        <dbReference type="Pfam" id="PF06742"/>
    </source>
</evidence>
<dbReference type="Proteomes" id="UP000243937">
    <property type="component" value="Chromosome"/>
</dbReference>
<dbReference type="Gene3D" id="2.60.120.600">
    <property type="entry name" value="Domain of unknown function DUF1214, C-terminal domain"/>
    <property type="match status" value="1"/>
</dbReference>
<feature type="chain" id="PRO_5012349715" evidence="1">
    <location>
        <begin position="24"/>
        <end position="476"/>
    </location>
</feature>